<keyword evidence="5" id="KW-1133">Transmembrane helix</keyword>
<sequence>MFVTIFITVSIITTIILIMNSILLPLFRYLKRRKFIWTTNDGQYWAVVTGATDGIGFEFARQLARKGYNLMMISRNEEKLALKSTMILEQYPSIKIETLAVDFQYQDIYQKIEQFLRKHQDIFILVNNVGTFTINGQLFNNETSELHQQMMDINLTSTIRMTELILPKMLSKRRGLIINVSSMITEYSGYKQTMYAATKSFQAAFSRSLMKECQSKNVLIFTLLPATVASSTLTFKISLLVPTAQTYVYQALRSINWTVKESYGYVPHTILAFTIKFFAFIFGQTKANDIIDMIFENVYKKKLKTSLDIGNLLRLIRLMSKCLIYGPDFNNNDDCCNILIETFVCNNVQKYDGTNIKTWISTIQAAFQTSDESHFLKCDLKEYVDFQRFFGLQKFTFLSNTKERVNHYESVQQIWSNLACSDKDSYSTTVRKYNVSINTSNVCDQLRTWMEYVRLAGLLTTCLNLKFYHKYWTNRERCCSNKEERNLTSSIMNVIFASIIIILIMFIIIRIFFLCWNYLNRRRFDWNTQNGKCWAVVTGATDGMGYEFARQLALKGYNIMMISRNEEKLAAKSEKILDECRQSSSIQIQTLAVDFKQFDYYYDKIRQFLASYIDDITILVNNVGIGPPREQIQHVHLESLKFHMDMINVNTVSAIQMTDLILPSMVTKRNGLIINVSSFTAIHAIPLLAVYSATKAFLLHYSRILWAECERYNVLVYTLTPASVCTNLFIQESPSLMAPSARDYVRNALASVNWTTPESHGYLPHSIVSTILLTLEWLFGWQLKTKMIEKYTKLIEIGQLYIISIYLAVEAVCALRCCTITCDNSSRFLLPRKWVPKRFLRNFNARLSFEIRNNSIARRSYGAKPTISRTTPRMNLLCLVNFYEANHCFIT</sequence>
<evidence type="ECO:0000313" key="7">
    <source>
        <dbReference type="Proteomes" id="UP000790347"/>
    </source>
</evidence>
<proteinExistence type="inferred from homology"/>
<reference evidence="6" key="2">
    <citation type="journal article" date="2022" name="Res Sq">
        <title>Comparative Genomics Reveals Insights into the Divergent Evolution of Astigmatic Mites and Household Pest Adaptations.</title>
        <authorList>
            <person name="Xiong Q."/>
            <person name="Wan A.T.-Y."/>
            <person name="Liu X.-Y."/>
            <person name="Fung C.S.-H."/>
            <person name="Xiao X."/>
            <person name="Malainual N."/>
            <person name="Hou J."/>
            <person name="Wang L."/>
            <person name="Wang M."/>
            <person name="Yang K."/>
            <person name="Cui Y."/>
            <person name="Leung E."/>
            <person name="Nong W."/>
            <person name="Shin S.-K."/>
            <person name="Au S."/>
            <person name="Jeong K.Y."/>
            <person name="Chew F.T."/>
            <person name="Hui J."/>
            <person name="Leung T.F."/>
            <person name="Tungtrongchitr A."/>
            <person name="Zhong N."/>
            <person name="Liu Z."/>
            <person name="Tsui S."/>
        </authorList>
    </citation>
    <scope>NUCLEOTIDE SEQUENCE</scope>
    <source>
        <strain evidence="6">Derf</strain>
        <tissue evidence="6">Whole organism</tissue>
    </source>
</reference>
<dbReference type="AlphaFoldDB" id="A0A922HP25"/>
<keyword evidence="5" id="KW-0472">Membrane</keyword>
<evidence type="ECO:0000256" key="2">
    <source>
        <dbReference type="ARBA" id="ARBA00022955"/>
    </source>
</evidence>
<dbReference type="PANTHER" id="PTHR43086">
    <property type="entry name" value="VERY-LONG-CHAIN 3-OXOOACYL-COA REDUCTASE"/>
    <property type="match status" value="1"/>
</dbReference>
<keyword evidence="2" id="KW-0444">Lipid biosynthesis</keyword>
<dbReference type="GO" id="GO:0006694">
    <property type="term" value="P:steroid biosynthetic process"/>
    <property type="evidence" value="ECO:0007669"/>
    <property type="project" value="UniProtKB-KW"/>
</dbReference>
<gene>
    <name evidence="6" type="ORF">DERF_014423</name>
</gene>
<keyword evidence="2" id="KW-0443">Lipid metabolism</keyword>
<name>A0A922HP25_DERFA</name>
<feature type="transmembrane region" description="Helical" evidence="5">
    <location>
        <begin position="262"/>
        <end position="283"/>
    </location>
</feature>
<dbReference type="GO" id="GO:0030497">
    <property type="term" value="P:fatty acid elongation"/>
    <property type="evidence" value="ECO:0007669"/>
    <property type="project" value="TreeGrafter"/>
</dbReference>
<keyword evidence="3" id="KW-0560">Oxidoreductase</keyword>
<dbReference type="InterPro" id="IPR002347">
    <property type="entry name" value="SDR_fam"/>
</dbReference>
<keyword evidence="1" id="KW-0521">NADP</keyword>
<dbReference type="Gene3D" id="3.40.50.720">
    <property type="entry name" value="NAD(P)-binding Rossmann-like Domain"/>
    <property type="match status" value="2"/>
</dbReference>
<dbReference type="GO" id="GO:0005783">
    <property type="term" value="C:endoplasmic reticulum"/>
    <property type="evidence" value="ECO:0007669"/>
    <property type="project" value="TreeGrafter"/>
</dbReference>
<dbReference type="Pfam" id="PF00106">
    <property type="entry name" value="adh_short"/>
    <property type="match status" value="2"/>
</dbReference>
<feature type="transmembrane region" description="Helical" evidence="5">
    <location>
        <begin position="218"/>
        <end position="242"/>
    </location>
</feature>
<keyword evidence="5" id="KW-0812">Transmembrane</keyword>
<protein>
    <submittedName>
        <fullName evidence="6">Uncharacterized protein</fullName>
    </submittedName>
</protein>
<dbReference type="SUPFAM" id="SSF51735">
    <property type="entry name" value="NAD(P)-binding Rossmann-fold domains"/>
    <property type="match status" value="2"/>
</dbReference>
<evidence type="ECO:0000313" key="6">
    <source>
        <dbReference type="EMBL" id="KAH9493685.1"/>
    </source>
</evidence>
<dbReference type="PRINTS" id="PR00080">
    <property type="entry name" value="SDRFAMILY"/>
</dbReference>
<evidence type="ECO:0000256" key="3">
    <source>
        <dbReference type="ARBA" id="ARBA00023002"/>
    </source>
</evidence>
<feature type="transmembrane region" description="Helical" evidence="5">
    <location>
        <begin position="6"/>
        <end position="27"/>
    </location>
</feature>
<dbReference type="EMBL" id="ASGP02000008">
    <property type="protein sequence ID" value="KAH9493685.1"/>
    <property type="molecule type" value="Genomic_DNA"/>
</dbReference>
<dbReference type="CDD" id="cd05356">
    <property type="entry name" value="17beta-HSD1_like_SDR_c"/>
    <property type="match status" value="2"/>
</dbReference>
<evidence type="ECO:0000256" key="5">
    <source>
        <dbReference type="SAM" id="Phobius"/>
    </source>
</evidence>
<keyword evidence="2" id="KW-0752">Steroid biosynthesis</keyword>
<evidence type="ECO:0000256" key="4">
    <source>
        <dbReference type="ARBA" id="ARBA00038261"/>
    </source>
</evidence>
<dbReference type="Proteomes" id="UP000790347">
    <property type="component" value="Unassembled WGS sequence"/>
</dbReference>
<comment type="similarity">
    <text evidence="4">Belongs to the short-chain dehydrogenases/reductases (SDR) family. 17-beta-HSD 3 subfamily.</text>
</comment>
<comment type="caution">
    <text evidence="6">The sequence shown here is derived from an EMBL/GenBank/DDBJ whole genome shotgun (WGS) entry which is preliminary data.</text>
</comment>
<organism evidence="6 7">
    <name type="scientific">Dermatophagoides farinae</name>
    <name type="common">American house dust mite</name>
    <dbReference type="NCBI Taxonomy" id="6954"/>
    <lineage>
        <taxon>Eukaryota</taxon>
        <taxon>Metazoa</taxon>
        <taxon>Ecdysozoa</taxon>
        <taxon>Arthropoda</taxon>
        <taxon>Chelicerata</taxon>
        <taxon>Arachnida</taxon>
        <taxon>Acari</taxon>
        <taxon>Acariformes</taxon>
        <taxon>Sarcoptiformes</taxon>
        <taxon>Astigmata</taxon>
        <taxon>Psoroptidia</taxon>
        <taxon>Analgoidea</taxon>
        <taxon>Pyroglyphidae</taxon>
        <taxon>Dermatophagoidinae</taxon>
        <taxon>Dermatophagoides</taxon>
    </lineage>
</organism>
<dbReference type="PANTHER" id="PTHR43086:SF2">
    <property type="entry name" value="HYDROXYSTEROID DEHYDROGENASE-LIKE PROTEIN 1"/>
    <property type="match status" value="1"/>
</dbReference>
<evidence type="ECO:0000256" key="1">
    <source>
        <dbReference type="ARBA" id="ARBA00022857"/>
    </source>
</evidence>
<feature type="transmembrane region" description="Helical" evidence="5">
    <location>
        <begin position="494"/>
        <end position="519"/>
    </location>
</feature>
<dbReference type="GO" id="GO:0016491">
    <property type="term" value="F:oxidoreductase activity"/>
    <property type="evidence" value="ECO:0007669"/>
    <property type="project" value="UniProtKB-KW"/>
</dbReference>
<dbReference type="InterPro" id="IPR036291">
    <property type="entry name" value="NAD(P)-bd_dom_sf"/>
</dbReference>
<dbReference type="PRINTS" id="PR00081">
    <property type="entry name" value="GDHRDH"/>
</dbReference>
<reference evidence="6" key="1">
    <citation type="submission" date="2013-05" db="EMBL/GenBank/DDBJ databases">
        <authorList>
            <person name="Yim A.K.Y."/>
            <person name="Chan T.F."/>
            <person name="Ji K.M."/>
            <person name="Liu X.Y."/>
            <person name="Zhou J.W."/>
            <person name="Li R.Q."/>
            <person name="Yang K.Y."/>
            <person name="Li J."/>
            <person name="Li M."/>
            <person name="Law P.T.W."/>
            <person name="Wu Y.L."/>
            <person name="Cai Z.L."/>
            <person name="Qin H."/>
            <person name="Bao Y."/>
            <person name="Leung R.K.K."/>
            <person name="Ng P.K.S."/>
            <person name="Zou J."/>
            <person name="Zhong X.J."/>
            <person name="Ran P.X."/>
            <person name="Zhong N.S."/>
            <person name="Liu Z.G."/>
            <person name="Tsui S.K.W."/>
        </authorList>
    </citation>
    <scope>NUCLEOTIDE SEQUENCE</scope>
    <source>
        <strain evidence="6">Derf</strain>
        <tissue evidence="6">Whole organism</tissue>
    </source>
</reference>
<accession>A0A922HP25</accession>
<keyword evidence="7" id="KW-1185">Reference proteome</keyword>